<keyword evidence="2" id="KW-1133">Transmembrane helix</keyword>
<organism evidence="4 5">
    <name type="scientific">Longispora fulva</name>
    <dbReference type="NCBI Taxonomy" id="619741"/>
    <lineage>
        <taxon>Bacteria</taxon>
        <taxon>Bacillati</taxon>
        <taxon>Actinomycetota</taxon>
        <taxon>Actinomycetes</taxon>
        <taxon>Micromonosporales</taxon>
        <taxon>Micromonosporaceae</taxon>
        <taxon>Longispora</taxon>
    </lineage>
</organism>
<evidence type="ECO:0000313" key="4">
    <source>
        <dbReference type="EMBL" id="MBG6140038.1"/>
    </source>
</evidence>
<dbReference type="InterPro" id="IPR029051">
    <property type="entry name" value="DUF4352"/>
</dbReference>
<accession>A0A8J7GYZ0</accession>
<evidence type="ECO:0000313" key="5">
    <source>
        <dbReference type="Proteomes" id="UP000622552"/>
    </source>
</evidence>
<comment type="caution">
    <text evidence="4">The sequence shown here is derived from an EMBL/GenBank/DDBJ whole genome shotgun (WGS) entry which is preliminary data.</text>
</comment>
<feature type="transmembrane region" description="Helical" evidence="2">
    <location>
        <begin position="20"/>
        <end position="45"/>
    </location>
</feature>
<dbReference type="Pfam" id="PF11611">
    <property type="entry name" value="DUF4352"/>
    <property type="match status" value="1"/>
</dbReference>
<dbReference type="Proteomes" id="UP000622552">
    <property type="component" value="Unassembled WGS sequence"/>
</dbReference>
<keyword evidence="2" id="KW-0472">Membrane</keyword>
<proteinExistence type="predicted"/>
<feature type="domain" description="DUF4352" evidence="3">
    <location>
        <begin position="58"/>
        <end position="182"/>
    </location>
</feature>
<evidence type="ECO:0000256" key="2">
    <source>
        <dbReference type="SAM" id="Phobius"/>
    </source>
</evidence>
<sequence>MSEFPETVEEQPPKSRKGLYWTLGAAGAVLLLAVLCCGGVAVVVARKATANDGPKGGYALNAPARDGKFEFTASRVECGVPQIGQDFVIRRAQGQFCMVTLMVKNIGETPQTFSVVNQHGWGLKGVYYDTDEVATAFANVEQSLWMSRLNPGNVIFGVIVFDIPTQGSLEKLELHDAPSSGGVVVKVS</sequence>
<gene>
    <name evidence="4" type="ORF">IW245_006232</name>
</gene>
<evidence type="ECO:0000259" key="3">
    <source>
        <dbReference type="Pfam" id="PF11611"/>
    </source>
</evidence>
<name>A0A8J7GYZ0_9ACTN</name>
<dbReference type="InterPro" id="IPR029050">
    <property type="entry name" value="Immunoprotect_excell_Ig-like"/>
</dbReference>
<keyword evidence="5" id="KW-1185">Reference proteome</keyword>
<keyword evidence="2" id="KW-0812">Transmembrane</keyword>
<protein>
    <recommendedName>
        <fullName evidence="3">DUF4352 domain-containing protein</fullName>
    </recommendedName>
</protein>
<keyword evidence="1" id="KW-0732">Signal</keyword>
<dbReference type="RefSeq" id="WP_197006621.1">
    <property type="nucleotide sequence ID" value="NZ_BONS01000006.1"/>
</dbReference>
<evidence type="ECO:0000256" key="1">
    <source>
        <dbReference type="ARBA" id="ARBA00022729"/>
    </source>
</evidence>
<dbReference type="EMBL" id="JADOUF010000001">
    <property type="protein sequence ID" value="MBG6140038.1"/>
    <property type="molecule type" value="Genomic_DNA"/>
</dbReference>
<reference evidence="4" key="1">
    <citation type="submission" date="2020-11" db="EMBL/GenBank/DDBJ databases">
        <title>Sequencing the genomes of 1000 actinobacteria strains.</title>
        <authorList>
            <person name="Klenk H.-P."/>
        </authorList>
    </citation>
    <scope>NUCLEOTIDE SEQUENCE</scope>
    <source>
        <strain evidence="4">DSM 45356</strain>
    </source>
</reference>
<dbReference type="AlphaFoldDB" id="A0A8J7GYZ0"/>
<dbReference type="Gene3D" id="2.60.40.1240">
    <property type="match status" value="1"/>
</dbReference>